<gene>
    <name evidence="2" type="ORF">MAPG_02955</name>
</gene>
<dbReference type="EMBL" id="GL876967">
    <property type="protein sequence ID" value="KLU83906.1"/>
    <property type="molecule type" value="Genomic_DNA"/>
</dbReference>
<organism evidence="3 4">
    <name type="scientific">Magnaporthiopsis poae (strain ATCC 64411 / 73-15)</name>
    <name type="common">Kentucky bluegrass fungus</name>
    <name type="synonym">Magnaporthe poae</name>
    <dbReference type="NCBI Taxonomy" id="644358"/>
    <lineage>
        <taxon>Eukaryota</taxon>
        <taxon>Fungi</taxon>
        <taxon>Dikarya</taxon>
        <taxon>Ascomycota</taxon>
        <taxon>Pezizomycotina</taxon>
        <taxon>Sordariomycetes</taxon>
        <taxon>Sordariomycetidae</taxon>
        <taxon>Magnaporthales</taxon>
        <taxon>Magnaporthaceae</taxon>
        <taxon>Magnaporthiopsis</taxon>
    </lineage>
</organism>
<evidence type="ECO:0000313" key="3">
    <source>
        <dbReference type="EnsemblFungi" id="MAPG_02955T0"/>
    </source>
</evidence>
<proteinExistence type="predicted"/>
<evidence type="ECO:0008006" key="5">
    <source>
        <dbReference type="Google" id="ProtNLM"/>
    </source>
</evidence>
<dbReference type="Gene3D" id="2.60.20.10">
    <property type="entry name" value="Crystallins"/>
    <property type="match status" value="1"/>
</dbReference>
<reference evidence="3" key="5">
    <citation type="submission" date="2015-06" db="UniProtKB">
        <authorList>
            <consortium name="EnsemblFungi"/>
        </authorList>
    </citation>
    <scope>IDENTIFICATION</scope>
    <source>
        <strain evidence="3">ATCC 64411</strain>
    </source>
</reference>
<reference evidence="2" key="3">
    <citation type="submission" date="2011-03" db="EMBL/GenBank/DDBJ databases">
        <title>Annotation of Magnaporthe poae ATCC 64411.</title>
        <authorList>
            <person name="Ma L.-J."/>
            <person name="Dead R."/>
            <person name="Young S.K."/>
            <person name="Zeng Q."/>
            <person name="Gargeya S."/>
            <person name="Fitzgerald M."/>
            <person name="Haas B."/>
            <person name="Abouelleil A."/>
            <person name="Alvarado L."/>
            <person name="Arachchi H.M."/>
            <person name="Berlin A."/>
            <person name="Brown A."/>
            <person name="Chapman S.B."/>
            <person name="Chen Z."/>
            <person name="Dunbar C."/>
            <person name="Freedman E."/>
            <person name="Gearin G."/>
            <person name="Gellesch M."/>
            <person name="Goldberg J."/>
            <person name="Griggs A."/>
            <person name="Gujja S."/>
            <person name="Heiman D."/>
            <person name="Howarth C."/>
            <person name="Larson L."/>
            <person name="Lui A."/>
            <person name="MacDonald P.J.P."/>
            <person name="Mehta T."/>
            <person name="Montmayeur A."/>
            <person name="Murphy C."/>
            <person name="Neiman D."/>
            <person name="Pearson M."/>
            <person name="Priest M."/>
            <person name="Roberts A."/>
            <person name="Saif S."/>
            <person name="Shea T."/>
            <person name="Shenoy N."/>
            <person name="Sisk P."/>
            <person name="Stolte C."/>
            <person name="Sykes S."/>
            <person name="Yandava C."/>
            <person name="Wortman J."/>
            <person name="Nusbaum C."/>
            <person name="Birren B."/>
        </authorList>
    </citation>
    <scope>NUCLEOTIDE SEQUENCE</scope>
    <source>
        <strain evidence="2">ATCC 64411</strain>
    </source>
</reference>
<evidence type="ECO:0000313" key="4">
    <source>
        <dbReference type="Proteomes" id="UP000011715"/>
    </source>
</evidence>
<dbReference type="VEuPathDB" id="FungiDB:MAPG_02955"/>
<reference evidence="4" key="1">
    <citation type="submission" date="2010-05" db="EMBL/GenBank/DDBJ databases">
        <title>The genome sequence of Magnaporthe poae strain ATCC 64411.</title>
        <authorList>
            <person name="Ma L.-J."/>
            <person name="Dead R."/>
            <person name="Young S."/>
            <person name="Zeng Q."/>
            <person name="Koehrsen M."/>
            <person name="Alvarado L."/>
            <person name="Berlin A."/>
            <person name="Chapman S.B."/>
            <person name="Chen Z."/>
            <person name="Freedman E."/>
            <person name="Gellesch M."/>
            <person name="Goldberg J."/>
            <person name="Griggs A."/>
            <person name="Gujja S."/>
            <person name="Heilman E.R."/>
            <person name="Heiman D."/>
            <person name="Hepburn T."/>
            <person name="Howarth C."/>
            <person name="Jen D."/>
            <person name="Larson L."/>
            <person name="Mehta T."/>
            <person name="Neiman D."/>
            <person name="Pearson M."/>
            <person name="Roberts A."/>
            <person name="Saif S."/>
            <person name="Shea T."/>
            <person name="Shenoy N."/>
            <person name="Sisk P."/>
            <person name="Stolte C."/>
            <person name="Sykes S."/>
            <person name="Walk T."/>
            <person name="White J."/>
            <person name="Yandava C."/>
            <person name="Haas B."/>
            <person name="Nusbaum C."/>
            <person name="Birren B."/>
        </authorList>
    </citation>
    <scope>NUCLEOTIDE SEQUENCE [LARGE SCALE GENOMIC DNA]</scope>
    <source>
        <strain evidence="4">ATCC 64411 / 73-15</strain>
    </source>
</reference>
<dbReference type="Proteomes" id="UP000011715">
    <property type="component" value="Unassembled WGS sequence"/>
</dbReference>
<keyword evidence="4" id="KW-1185">Reference proteome</keyword>
<evidence type="ECO:0000256" key="1">
    <source>
        <dbReference type="SAM" id="SignalP"/>
    </source>
</evidence>
<reference evidence="3" key="4">
    <citation type="journal article" date="2015" name="G3 (Bethesda)">
        <title>Genome sequences of three phytopathogenic species of the Magnaporthaceae family of fungi.</title>
        <authorList>
            <person name="Okagaki L.H."/>
            <person name="Nunes C.C."/>
            <person name="Sailsbery J."/>
            <person name="Clay B."/>
            <person name="Brown D."/>
            <person name="John T."/>
            <person name="Oh Y."/>
            <person name="Young N."/>
            <person name="Fitzgerald M."/>
            <person name="Haas B.J."/>
            <person name="Zeng Q."/>
            <person name="Young S."/>
            <person name="Adiconis X."/>
            <person name="Fan L."/>
            <person name="Levin J.Z."/>
            <person name="Mitchell T.K."/>
            <person name="Okubara P.A."/>
            <person name="Farman M.L."/>
            <person name="Kohn L.M."/>
            <person name="Birren B."/>
            <person name="Ma L.-J."/>
            <person name="Dean R.A."/>
        </authorList>
    </citation>
    <scope>NUCLEOTIDE SEQUENCE</scope>
    <source>
        <strain evidence="3">ATCC 64411 / 73-15</strain>
    </source>
</reference>
<sequence>MVSAKSLVLLFGAVAPAAVMAAPPVAVAADFAAAPPVVQAAPGMANVPNTVPKESALVRRGDGTHVQFWKEANFRGESISTNLNRGKNACYSFRGDRWGTWDRAIMSVNIVSGGWCKLYDGPSCNGNSIGPLKPNSPVQDLAVNGWARRAQSVSCTE</sequence>
<dbReference type="EnsemblFungi" id="MAPG_02955T0">
    <property type="protein sequence ID" value="MAPG_02955T0"/>
    <property type="gene ID" value="MAPG_02955"/>
</dbReference>
<reference evidence="2" key="2">
    <citation type="submission" date="2010-05" db="EMBL/GenBank/DDBJ databases">
        <title>The Genome Sequence of Magnaporthe poae strain ATCC 64411.</title>
        <authorList>
            <consortium name="The Broad Institute Genome Sequencing Platform"/>
            <consortium name="Broad Institute Genome Sequencing Center for Infectious Disease"/>
            <person name="Ma L.-J."/>
            <person name="Dead R."/>
            <person name="Young S."/>
            <person name="Zeng Q."/>
            <person name="Koehrsen M."/>
            <person name="Alvarado L."/>
            <person name="Berlin A."/>
            <person name="Chapman S.B."/>
            <person name="Chen Z."/>
            <person name="Freedman E."/>
            <person name="Gellesch M."/>
            <person name="Goldberg J."/>
            <person name="Griggs A."/>
            <person name="Gujja S."/>
            <person name="Heilman E.R."/>
            <person name="Heiman D."/>
            <person name="Hepburn T."/>
            <person name="Howarth C."/>
            <person name="Jen D."/>
            <person name="Larson L."/>
            <person name="Mehta T."/>
            <person name="Neiman D."/>
            <person name="Pearson M."/>
            <person name="Roberts A."/>
            <person name="Saif S."/>
            <person name="Shea T."/>
            <person name="Shenoy N."/>
            <person name="Sisk P."/>
            <person name="Stolte C."/>
            <person name="Sykes S."/>
            <person name="Walk T."/>
            <person name="White J."/>
            <person name="Yandava C."/>
            <person name="Haas B."/>
            <person name="Nusbaum C."/>
            <person name="Birren B."/>
        </authorList>
    </citation>
    <scope>NUCLEOTIDE SEQUENCE</scope>
    <source>
        <strain evidence="2">ATCC 64411</strain>
    </source>
</reference>
<name>A0A0C4DSR7_MAGP6</name>
<evidence type="ECO:0000313" key="2">
    <source>
        <dbReference type="EMBL" id="KLU83906.1"/>
    </source>
</evidence>
<accession>A0A0C4DSR7</accession>
<dbReference type="EMBL" id="ADBL01000716">
    <property type="status" value="NOT_ANNOTATED_CDS"/>
    <property type="molecule type" value="Genomic_DNA"/>
</dbReference>
<dbReference type="AlphaFoldDB" id="A0A0C4DSR7"/>
<feature type="chain" id="PRO_5009385286" description="Beta/gamma crystallin 'Greek key' domain-containing protein" evidence="1">
    <location>
        <begin position="22"/>
        <end position="157"/>
    </location>
</feature>
<feature type="signal peptide" evidence="1">
    <location>
        <begin position="1"/>
        <end position="21"/>
    </location>
</feature>
<protein>
    <recommendedName>
        <fullName evidence="5">Beta/gamma crystallin 'Greek key' domain-containing protein</fullName>
    </recommendedName>
</protein>
<keyword evidence="1" id="KW-0732">Signal</keyword>